<evidence type="ECO:0000313" key="5">
    <source>
        <dbReference type="Proteomes" id="UP000542813"/>
    </source>
</evidence>
<keyword evidence="2" id="KW-0012">Acyltransferase</keyword>
<dbReference type="EMBL" id="JACHMM010000001">
    <property type="protein sequence ID" value="MBB5790891.1"/>
    <property type="molecule type" value="Genomic_DNA"/>
</dbReference>
<dbReference type="PROSITE" id="PS51186">
    <property type="entry name" value="GNAT"/>
    <property type="match status" value="1"/>
</dbReference>
<evidence type="ECO:0000256" key="1">
    <source>
        <dbReference type="ARBA" id="ARBA00022679"/>
    </source>
</evidence>
<keyword evidence="5" id="KW-1185">Reference proteome</keyword>
<dbReference type="InterPro" id="IPR016181">
    <property type="entry name" value="Acyl_CoA_acyltransferase"/>
</dbReference>
<accession>A0A7W9GW77</accession>
<dbReference type="AlphaFoldDB" id="A0A7W9GW77"/>
<proteinExistence type="predicted"/>
<dbReference type="Pfam" id="PF13673">
    <property type="entry name" value="Acetyltransf_10"/>
    <property type="match status" value="1"/>
</dbReference>
<evidence type="ECO:0000313" key="4">
    <source>
        <dbReference type="EMBL" id="MBB5790891.1"/>
    </source>
</evidence>
<dbReference type="InterPro" id="IPR000182">
    <property type="entry name" value="GNAT_dom"/>
</dbReference>
<dbReference type="SUPFAM" id="SSF55729">
    <property type="entry name" value="Acyl-CoA N-acyltransferases (Nat)"/>
    <property type="match status" value="1"/>
</dbReference>
<dbReference type="InterPro" id="IPR050832">
    <property type="entry name" value="Bact_Acetyltransf"/>
</dbReference>
<sequence length="156" mass="17039">MTTDLTLHVASFDELDAATLYRLLKLRTDVFVVEQKDPYPELDGRDLEPSAVHLWLARGDEPVGYLRILDDPDGTARIGRVVVAADARGAGLSGRLMTAALERIGGRRCVLAAQSHLANFYARFGFEVTGPEFLDGSIPHLPMTRPGTVRPGLRGL</sequence>
<keyword evidence="1" id="KW-0808">Transferase</keyword>
<gene>
    <name evidence="4" type="ORF">HD601_005466</name>
</gene>
<reference evidence="4 5" key="1">
    <citation type="submission" date="2020-08" db="EMBL/GenBank/DDBJ databases">
        <title>Sequencing the genomes of 1000 actinobacteria strains.</title>
        <authorList>
            <person name="Klenk H.-P."/>
        </authorList>
    </citation>
    <scope>NUCLEOTIDE SEQUENCE [LARGE SCALE GENOMIC DNA]</scope>
    <source>
        <strain evidence="4 5">DSM 102122</strain>
    </source>
</reference>
<dbReference type="GO" id="GO:0016747">
    <property type="term" value="F:acyltransferase activity, transferring groups other than amino-acyl groups"/>
    <property type="evidence" value="ECO:0007669"/>
    <property type="project" value="InterPro"/>
</dbReference>
<dbReference type="Gene3D" id="3.40.630.30">
    <property type="match status" value="1"/>
</dbReference>
<dbReference type="PANTHER" id="PTHR43877">
    <property type="entry name" value="AMINOALKYLPHOSPHONATE N-ACETYLTRANSFERASE-RELATED-RELATED"/>
    <property type="match status" value="1"/>
</dbReference>
<organism evidence="4 5">
    <name type="scientific">Jiangella mangrovi</name>
    <dbReference type="NCBI Taxonomy" id="1524084"/>
    <lineage>
        <taxon>Bacteria</taxon>
        <taxon>Bacillati</taxon>
        <taxon>Actinomycetota</taxon>
        <taxon>Actinomycetes</taxon>
        <taxon>Jiangellales</taxon>
        <taxon>Jiangellaceae</taxon>
        <taxon>Jiangella</taxon>
    </lineage>
</organism>
<evidence type="ECO:0000259" key="3">
    <source>
        <dbReference type="PROSITE" id="PS51186"/>
    </source>
</evidence>
<dbReference type="Proteomes" id="UP000542813">
    <property type="component" value="Unassembled WGS sequence"/>
</dbReference>
<protein>
    <submittedName>
        <fullName evidence="4">ElaA protein</fullName>
    </submittedName>
</protein>
<dbReference type="CDD" id="cd04301">
    <property type="entry name" value="NAT_SF"/>
    <property type="match status" value="1"/>
</dbReference>
<feature type="domain" description="N-acetyltransferase" evidence="3">
    <location>
        <begin position="10"/>
        <end position="148"/>
    </location>
</feature>
<name>A0A7W9GW77_9ACTN</name>
<dbReference type="RefSeq" id="WP_184827262.1">
    <property type="nucleotide sequence ID" value="NZ_JACHMM010000001.1"/>
</dbReference>
<comment type="caution">
    <text evidence="4">The sequence shown here is derived from an EMBL/GenBank/DDBJ whole genome shotgun (WGS) entry which is preliminary data.</text>
</comment>
<evidence type="ECO:0000256" key="2">
    <source>
        <dbReference type="ARBA" id="ARBA00023315"/>
    </source>
</evidence>